<evidence type="ECO:0000256" key="1">
    <source>
        <dbReference type="SAM" id="MobiDB-lite"/>
    </source>
</evidence>
<dbReference type="Proteomes" id="UP001353858">
    <property type="component" value="Unassembled WGS sequence"/>
</dbReference>
<name>A0AAN7Q099_9COLE</name>
<reference evidence="3" key="1">
    <citation type="submission" date="2023-01" db="EMBL/GenBank/DDBJ databases">
        <title>Key to firefly adult light organ development and bioluminescence: homeobox transcription factors regulate luciferase expression and transportation to peroxisome.</title>
        <authorList>
            <person name="Fu X."/>
        </authorList>
    </citation>
    <scope>NUCLEOTIDE SEQUENCE [LARGE SCALE GENOMIC DNA]</scope>
</reference>
<keyword evidence="3" id="KW-1185">Reference proteome</keyword>
<gene>
    <name evidence="2" type="ORF">RN001_005308</name>
</gene>
<protein>
    <submittedName>
        <fullName evidence="2">Uncharacterized protein</fullName>
    </submittedName>
</protein>
<dbReference type="EMBL" id="JARPUR010000002">
    <property type="protein sequence ID" value="KAK4881989.1"/>
    <property type="molecule type" value="Genomic_DNA"/>
</dbReference>
<organism evidence="2 3">
    <name type="scientific">Aquatica leii</name>
    <dbReference type="NCBI Taxonomy" id="1421715"/>
    <lineage>
        <taxon>Eukaryota</taxon>
        <taxon>Metazoa</taxon>
        <taxon>Ecdysozoa</taxon>
        <taxon>Arthropoda</taxon>
        <taxon>Hexapoda</taxon>
        <taxon>Insecta</taxon>
        <taxon>Pterygota</taxon>
        <taxon>Neoptera</taxon>
        <taxon>Endopterygota</taxon>
        <taxon>Coleoptera</taxon>
        <taxon>Polyphaga</taxon>
        <taxon>Elateriformia</taxon>
        <taxon>Elateroidea</taxon>
        <taxon>Lampyridae</taxon>
        <taxon>Luciolinae</taxon>
        <taxon>Aquatica</taxon>
    </lineage>
</organism>
<feature type="region of interest" description="Disordered" evidence="1">
    <location>
        <begin position="277"/>
        <end position="298"/>
    </location>
</feature>
<sequence>MAKIGCMRPFNELSDDWALYQEQLEQFLENSTAITPIIDENFLKNDKNYIFLFDDQINEENTPKTNSGEKESEQVEPIASTSTIQISDIGEDSPSKILFEIAPVPQILPINKSKRKQSAKILTHYVTIIKPKEDKIKNKKKESNQMLGNEDKKKRRKGAEGEMEQSPENTSTKQEDRCKECGEIYYQTSESVDWIECIPCSSWLYESCTMYGNNTKRDTQPTRQRVCLGAEIITSVEYFKKKQEDEDRKGSEINKKIKQQALKINMDKFKLARKTPNTDVRKRNLSDSSEESDSSLEKEIEKNYIDEEEDLIDESIHDLDDININGNYKPDDCYKEVKDTNKDTEKESSDQLQEQGFVECCFIYNEGIKKETRKTFVCQITKIIMVLYRPSAILGCKDKTSTRHRFPNPKKDKNRYDEWIRICGNAKLVMPNPAAVY</sequence>
<evidence type="ECO:0000313" key="2">
    <source>
        <dbReference type="EMBL" id="KAK4881989.1"/>
    </source>
</evidence>
<accession>A0AAN7Q099</accession>
<feature type="region of interest" description="Disordered" evidence="1">
    <location>
        <begin position="60"/>
        <end position="79"/>
    </location>
</feature>
<evidence type="ECO:0000313" key="3">
    <source>
        <dbReference type="Proteomes" id="UP001353858"/>
    </source>
</evidence>
<proteinExistence type="predicted"/>
<feature type="region of interest" description="Disordered" evidence="1">
    <location>
        <begin position="136"/>
        <end position="174"/>
    </location>
</feature>
<dbReference type="AlphaFoldDB" id="A0AAN7Q099"/>
<comment type="caution">
    <text evidence="2">The sequence shown here is derived from an EMBL/GenBank/DDBJ whole genome shotgun (WGS) entry which is preliminary data.</text>
</comment>